<dbReference type="AlphaFoldDB" id="A0AAU2UW59"/>
<organism evidence="1">
    <name type="scientific">Streptomyces sp. NBC_00003</name>
    <dbReference type="NCBI Taxonomy" id="2903608"/>
    <lineage>
        <taxon>Bacteria</taxon>
        <taxon>Bacillati</taxon>
        <taxon>Actinomycetota</taxon>
        <taxon>Actinomycetes</taxon>
        <taxon>Kitasatosporales</taxon>
        <taxon>Streptomycetaceae</taxon>
        <taxon>Streptomyces</taxon>
    </lineage>
</organism>
<dbReference type="EMBL" id="CP108318">
    <property type="protein sequence ID" value="WTW59321.1"/>
    <property type="molecule type" value="Genomic_DNA"/>
</dbReference>
<sequence>MLVRTELLPLGPSGLPRVRVHTPIGSTVAVWRGDLDKAVGRHPVEWTVDEEVLWGRNARSAALAEPGVREEAGRVVLRGRLQLTEDGAAVLEMGDLQVLFEVGSPLPPDSAWVEISVEADKVELYPYLL</sequence>
<reference evidence="1" key="1">
    <citation type="submission" date="2022-10" db="EMBL/GenBank/DDBJ databases">
        <title>The complete genomes of actinobacterial strains from the NBC collection.</title>
        <authorList>
            <person name="Joergensen T.S."/>
            <person name="Alvarez Arevalo M."/>
            <person name="Sterndorff E.B."/>
            <person name="Faurdal D."/>
            <person name="Vuksanovic O."/>
            <person name="Mourched A.-S."/>
            <person name="Charusanti P."/>
            <person name="Shaw S."/>
            <person name="Blin K."/>
            <person name="Weber T."/>
        </authorList>
    </citation>
    <scope>NUCLEOTIDE SEQUENCE</scope>
    <source>
        <strain evidence="1">NBC_00003</strain>
    </source>
</reference>
<name>A0AAU2UW59_9ACTN</name>
<gene>
    <name evidence="1" type="ORF">OG549_00895</name>
</gene>
<protein>
    <submittedName>
        <fullName evidence="1">Uncharacterized protein</fullName>
    </submittedName>
</protein>
<evidence type="ECO:0000313" key="1">
    <source>
        <dbReference type="EMBL" id="WTW59321.1"/>
    </source>
</evidence>
<accession>A0AAU2UW59</accession>
<proteinExistence type="predicted"/>